<comment type="caution">
    <text evidence="1">The sequence shown here is derived from an EMBL/GenBank/DDBJ whole genome shotgun (WGS) entry which is preliminary data.</text>
</comment>
<reference evidence="1 2" key="1">
    <citation type="submission" date="2018-07" db="EMBL/GenBank/DDBJ databases">
        <title>Halomonas rutogse sp. nov., isolated from Lake TangqianCo on Tibetan Plateau.</title>
        <authorList>
            <person name="Lu H."/>
            <person name="Xing P."/>
            <person name="Wu Q."/>
        </authorList>
    </citation>
    <scope>NUCLEOTIDE SEQUENCE [LARGE SCALE GENOMIC DNA]</scope>
    <source>
        <strain evidence="1 2">TQ8S</strain>
    </source>
</reference>
<dbReference type="AlphaFoldDB" id="A0A368UBE8"/>
<proteinExistence type="predicted"/>
<sequence length="174" mass="19408">MINAEQNAIATLRALGQKMLAEAEIRRAEPVYQLRETMVQESASSTNYGGYDKIVWVNQGSGDDAFAEEVALLPQDPEPEDSDVLYYFQEDDDFATSTEPTEFDSEGAVFRAVPINVFHYWRTVQNFFTRDAANAYLETHGHALNEPEIVVTSGSGHPEWCALRKAALDLAQAD</sequence>
<dbReference type="EMBL" id="QPIJ01000001">
    <property type="protein sequence ID" value="RCV93652.1"/>
    <property type="molecule type" value="Genomic_DNA"/>
</dbReference>
<name>A0A368UBE8_9GAMM</name>
<evidence type="ECO:0000313" key="2">
    <source>
        <dbReference type="Proteomes" id="UP000253204"/>
    </source>
</evidence>
<keyword evidence="2" id="KW-1185">Reference proteome</keyword>
<dbReference type="OrthoDB" id="6631567at2"/>
<gene>
    <name evidence="1" type="ORF">DU506_00410</name>
</gene>
<dbReference type="Proteomes" id="UP000253204">
    <property type="component" value="Unassembled WGS sequence"/>
</dbReference>
<organism evidence="1 2">
    <name type="scientific">Vreelandella rituensis</name>
    <dbReference type="NCBI Taxonomy" id="2282306"/>
    <lineage>
        <taxon>Bacteria</taxon>
        <taxon>Pseudomonadati</taxon>
        <taxon>Pseudomonadota</taxon>
        <taxon>Gammaproteobacteria</taxon>
        <taxon>Oceanospirillales</taxon>
        <taxon>Halomonadaceae</taxon>
        <taxon>Vreelandella</taxon>
    </lineage>
</organism>
<dbReference type="RefSeq" id="WP_114484980.1">
    <property type="nucleotide sequence ID" value="NZ_CBCSHM010000005.1"/>
</dbReference>
<protein>
    <submittedName>
        <fullName evidence="1">Uncharacterized protein</fullName>
    </submittedName>
</protein>
<evidence type="ECO:0000313" key="1">
    <source>
        <dbReference type="EMBL" id="RCV93652.1"/>
    </source>
</evidence>
<accession>A0A368UBE8</accession>